<reference evidence="11" key="1">
    <citation type="submission" date="2022-01" db="EMBL/GenBank/DDBJ databases">
        <authorList>
            <person name="King R."/>
        </authorList>
    </citation>
    <scope>NUCLEOTIDE SEQUENCE</scope>
</reference>
<keyword evidence="4" id="KW-0297">G-protein coupled receptor</keyword>
<dbReference type="InterPro" id="IPR017452">
    <property type="entry name" value="GPCR_Rhodpsn_7TM"/>
</dbReference>
<keyword evidence="12" id="KW-1185">Reference proteome</keyword>
<dbReference type="EMBL" id="OU896713">
    <property type="protein sequence ID" value="CAG9824078.1"/>
    <property type="molecule type" value="Genomic_DNA"/>
</dbReference>
<accession>A0A9N9X515</accession>
<protein>
    <recommendedName>
        <fullName evidence="10">G-protein coupled receptors family 1 profile domain-containing protein</fullName>
    </recommendedName>
</protein>
<dbReference type="PANTHER" id="PTHR24238">
    <property type="entry name" value="G-PROTEIN COUPLED RECEPTOR"/>
    <property type="match status" value="1"/>
</dbReference>
<feature type="transmembrane region" description="Helical" evidence="9">
    <location>
        <begin position="70"/>
        <end position="91"/>
    </location>
</feature>
<gene>
    <name evidence="11" type="ORF">PHAECO_LOCUS10703</name>
</gene>
<dbReference type="OrthoDB" id="5975336at2759"/>
<feature type="region of interest" description="Disordered" evidence="8">
    <location>
        <begin position="154"/>
        <end position="203"/>
    </location>
</feature>
<feature type="compositionally biased region" description="Low complexity" evidence="8">
    <location>
        <begin position="160"/>
        <end position="171"/>
    </location>
</feature>
<evidence type="ECO:0000256" key="3">
    <source>
        <dbReference type="ARBA" id="ARBA00022989"/>
    </source>
</evidence>
<evidence type="ECO:0000256" key="7">
    <source>
        <dbReference type="ARBA" id="ARBA00023224"/>
    </source>
</evidence>
<organism evidence="11 12">
    <name type="scientific">Phaedon cochleariae</name>
    <name type="common">Mustard beetle</name>
    <dbReference type="NCBI Taxonomy" id="80249"/>
    <lineage>
        <taxon>Eukaryota</taxon>
        <taxon>Metazoa</taxon>
        <taxon>Ecdysozoa</taxon>
        <taxon>Arthropoda</taxon>
        <taxon>Hexapoda</taxon>
        <taxon>Insecta</taxon>
        <taxon>Pterygota</taxon>
        <taxon>Neoptera</taxon>
        <taxon>Endopterygota</taxon>
        <taxon>Coleoptera</taxon>
        <taxon>Polyphaga</taxon>
        <taxon>Cucujiformia</taxon>
        <taxon>Chrysomeloidea</taxon>
        <taxon>Chrysomelidae</taxon>
        <taxon>Chrysomelinae</taxon>
        <taxon>Chrysomelini</taxon>
        <taxon>Phaedon</taxon>
    </lineage>
</organism>
<evidence type="ECO:0000313" key="12">
    <source>
        <dbReference type="Proteomes" id="UP001153737"/>
    </source>
</evidence>
<reference evidence="11" key="2">
    <citation type="submission" date="2022-10" db="EMBL/GenBank/DDBJ databases">
        <authorList>
            <consortium name="ENA_rothamsted_submissions"/>
            <consortium name="culmorum"/>
            <person name="King R."/>
        </authorList>
    </citation>
    <scope>NUCLEOTIDE SEQUENCE</scope>
</reference>
<keyword evidence="7" id="KW-0807">Transducer</keyword>
<sequence>MLPQASSNRVFRSEAVYFVCKLDRSSQYSRSSCSDFDHLGTTSNGGRAAVYETPRDRDLDLAKEMRTQKFLVAVVTAFGLCLCPLMILRLARLALIETYDNSGHFDVTYAIFVWIAFAPTCATPMMFAAWQMSGSRMDRLRGYFRFSDRKSRRHSSDTVTTTATGTPALAARPPPRRLPRDLPPPEEGGASDSYGSPHETSPT</sequence>
<dbReference type="GO" id="GO:0005886">
    <property type="term" value="C:plasma membrane"/>
    <property type="evidence" value="ECO:0007669"/>
    <property type="project" value="TreeGrafter"/>
</dbReference>
<dbReference type="Gene3D" id="1.20.1070.10">
    <property type="entry name" value="Rhodopsin 7-helix transmembrane proteins"/>
    <property type="match status" value="1"/>
</dbReference>
<dbReference type="PANTHER" id="PTHR24238:SF69">
    <property type="entry name" value="G-PROTEIN COUPLED RECEPTOR 165"/>
    <property type="match status" value="1"/>
</dbReference>
<evidence type="ECO:0000256" key="1">
    <source>
        <dbReference type="ARBA" id="ARBA00004141"/>
    </source>
</evidence>
<dbReference type="SUPFAM" id="SSF81321">
    <property type="entry name" value="Family A G protein-coupled receptor-like"/>
    <property type="match status" value="1"/>
</dbReference>
<evidence type="ECO:0000256" key="6">
    <source>
        <dbReference type="ARBA" id="ARBA00023170"/>
    </source>
</evidence>
<keyword evidence="6" id="KW-0675">Receptor</keyword>
<evidence type="ECO:0000256" key="9">
    <source>
        <dbReference type="SAM" id="Phobius"/>
    </source>
</evidence>
<keyword evidence="3 9" id="KW-1133">Transmembrane helix</keyword>
<dbReference type="PROSITE" id="PS50262">
    <property type="entry name" value="G_PROTEIN_RECEP_F1_2"/>
    <property type="match status" value="1"/>
</dbReference>
<feature type="transmembrane region" description="Helical" evidence="9">
    <location>
        <begin position="111"/>
        <end position="130"/>
    </location>
</feature>
<evidence type="ECO:0000256" key="8">
    <source>
        <dbReference type="SAM" id="MobiDB-lite"/>
    </source>
</evidence>
<proteinExistence type="predicted"/>
<feature type="domain" description="G-protein coupled receptors family 1 profile" evidence="10">
    <location>
        <begin position="1"/>
        <end position="127"/>
    </location>
</feature>
<name>A0A9N9X515_PHACE</name>
<evidence type="ECO:0000259" key="10">
    <source>
        <dbReference type="PROSITE" id="PS50262"/>
    </source>
</evidence>
<keyword evidence="2 9" id="KW-0812">Transmembrane</keyword>
<dbReference type="GO" id="GO:0008188">
    <property type="term" value="F:neuropeptide receptor activity"/>
    <property type="evidence" value="ECO:0007669"/>
    <property type="project" value="TreeGrafter"/>
</dbReference>
<keyword evidence="5 9" id="KW-0472">Membrane</keyword>
<dbReference type="Proteomes" id="UP001153737">
    <property type="component" value="Chromosome 7"/>
</dbReference>
<dbReference type="AlphaFoldDB" id="A0A9N9X515"/>
<evidence type="ECO:0000256" key="5">
    <source>
        <dbReference type="ARBA" id="ARBA00023136"/>
    </source>
</evidence>
<comment type="subcellular location">
    <subcellularLocation>
        <location evidence="1">Membrane</location>
        <topology evidence="1">Multi-pass membrane protein</topology>
    </subcellularLocation>
</comment>
<evidence type="ECO:0000256" key="4">
    <source>
        <dbReference type="ARBA" id="ARBA00023040"/>
    </source>
</evidence>
<evidence type="ECO:0000256" key="2">
    <source>
        <dbReference type="ARBA" id="ARBA00022692"/>
    </source>
</evidence>
<evidence type="ECO:0000313" key="11">
    <source>
        <dbReference type="EMBL" id="CAG9824078.1"/>
    </source>
</evidence>